<evidence type="ECO:0000313" key="2">
    <source>
        <dbReference type="EMBL" id="RAW09339.1"/>
    </source>
</evidence>
<dbReference type="RefSeq" id="WP_112260453.1">
    <property type="nucleotide sequence ID" value="NZ_QMIG01000046.1"/>
</dbReference>
<evidence type="ECO:0000313" key="3">
    <source>
        <dbReference type="Proteomes" id="UP000250462"/>
    </source>
</evidence>
<protein>
    <submittedName>
        <fullName evidence="2">Uncharacterized protein</fullName>
    </submittedName>
</protein>
<name>A0A329QC68_9ACTN</name>
<organism evidence="2 3">
    <name type="scientific">Phytoactinopolyspora halophila</name>
    <dbReference type="NCBI Taxonomy" id="1981511"/>
    <lineage>
        <taxon>Bacteria</taxon>
        <taxon>Bacillati</taxon>
        <taxon>Actinomycetota</taxon>
        <taxon>Actinomycetes</taxon>
        <taxon>Jiangellales</taxon>
        <taxon>Jiangellaceae</taxon>
        <taxon>Phytoactinopolyspora</taxon>
    </lineage>
</organism>
<dbReference type="Proteomes" id="UP000250462">
    <property type="component" value="Unassembled WGS sequence"/>
</dbReference>
<feature type="coiled-coil region" evidence="1">
    <location>
        <begin position="15"/>
        <end position="42"/>
    </location>
</feature>
<dbReference type="AlphaFoldDB" id="A0A329QC68"/>
<accession>A0A329QC68</accession>
<comment type="caution">
    <text evidence="2">The sequence shown here is derived from an EMBL/GenBank/DDBJ whole genome shotgun (WGS) entry which is preliminary data.</text>
</comment>
<keyword evidence="1" id="KW-0175">Coiled coil</keyword>
<reference evidence="2 3" key="1">
    <citation type="submission" date="2018-06" db="EMBL/GenBank/DDBJ databases">
        <title>Phytoactinopolyspora halophila sp. nov., a novel halophilic actinomycete isolated from a saline soil in China.</title>
        <authorList>
            <person name="Tang S.-K."/>
        </authorList>
    </citation>
    <scope>NUCLEOTIDE SEQUENCE [LARGE SCALE GENOMIC DNA]</scope>
    <source>
        <strain evidence="2 3">YIM 96934</strain>
    </source>
</reference>
<proteinExistence type="predicted"/>
<gene>
    <name evidence="2" type="ORF">DPM12_21750</name>
</gene>
<sequence>MCDDDMRPNPAHGAIEEILQDAEAVQADIAEALDEAHRIMNDGEAWTGPTTAQAFLDELEERKGNMPRLAERLVEDIRDALNNTPEEVPSTTSGGSIPV</sequence>
<evidence type="ECO:0000256" key="1">
    <source>
        <dbReference type="SAM" id="Coils"/>
    </source>
</evidence>
<keyword evidence="3" id="KW-1185">Reference proteome</keyword>
<dbReference type="OrthoDB" id="3542301at2"/>
<dbReference type="EMBL" id="QMIG01000046">
    <property type="protein sequence ID" value="RAW09339.1"/>
    <property type="molecule type" value="Genomic_DNA"/>
</dbReference>